<dbReference type="GO" id="GO:0005975">
    <property type="term" value="P:carbohydrate metabolic process"/>
    <property type="evidence" value="ECO:0007669"/>
    <property type="project" value="InterPro"/>
</dbReference>
<dbReference type="InterPro" id="IPR049022">
    <property type="entry name" value="AMG1_III"/>
</dbReference>
<evidence type="ECO:0000256" key="10">
    <source>
        <dbReference type="PIRNR" id="PIRNR016408"/>
    </source>
</evidence>
<dbReference type="GO" id="GO:0004610">
    <property type="term" value="F:phosphoacetylglucosamine mutase activity"/>
    <property type="evidence" value="ECO:0007669"/>
    <property type="project" value="UniProtKB-UniRule"/>
</dbReference>
<dbReference type="CDD" id="cd03086">
    <property type="entry name" value="PGM3"/>
    <property type="match status" value="1"/>
</dbReference>
<evidence type="ECO:0000256" key="9">
    <source>
        <dbReference type="ARBA" id="ARBA00032065"/>
    </source>
</evidence>
<dbReference type="EMBL" id="JAECZO010000019">
    <property type="protein sequence ID" value="KAK7201754.1"/>
    <property type="molecule type" value="Genomic_DNA"/>
</dbReference>
<keyword evidence="18" id="KW-1185">Reference proteome</keyword>
<evidence type="ECO:0000256" key="2">
    <source>
        <dbReference type="ARBA" id="ARBA00004865"/>
    </source>
</evidence>
<evidence type="ECO:0000259" key="15">
    <source>
        <dbReference type="Pfam" id="PF02878"/>
    </source>
</evidence>
<dbReference type="FunFam" id="3.30.310.50:FF:000003">
    <property type="entry name" value="Phosphoacetylglucosamine mutase"/>
    <property type="match status" value="1"/>
</dbReference>
<proteinExistence type="inferred from homology"/>
<feature type="binding site" evidence="13">
    <location>
        <position position="344"/>
    </location>
    <ligand>
        <name>Mg(2+)</name>
        <dbReference type="ChEBI" id="CHEBI:18420"/>
    </ligand>
</feature>
<dbReference type="Gene3D" id="3.30.310.50">
    <property type="entry name" value="Alpha-D-phosphohexomutase, C-terminal domain"/>
    <property type="match status" value="1"/>
</dbReference>
<dbReference type="Proteomes" id="UP001430356">
    <property type="component" value="Unassembled WGS sequence"/>
</dbReference>
<keyword evidence="5 10" id="KW-0479">Metal-binding</keyword>
<feature type="binding site" evidence="13">
    <location>
        <position position="346"/>
    </location>
    <ligand>
        <name>Mg(2+)</name>
        <dbReference type="ChEBI" id="CHEBI:18420"/>
    </ligand>
</feature>
<dbReference type="PROSITE" id="PS00710">
    <property type="entry name" value="PGM_PMM"/>
    <property type="match status" value="1"/>
</dbReference>
<dbReference type="InterPro" id="IPR016066">
    <property type="entry name" value="A-D-PHexomutase_CS"/>
</dbReference>
<feature type="binding site" description="via phosphate group" evidence="13">
    <location>
        <position position="96"/>
    </location>
    <ligand>
        <name>Mg(2+)</name>
        <dbReference type="ChEBI" id="CHEBI:18420"/>
    </ligand>
</feature>
<sequence length="598" mass="64109">MQLDEALTTDSCAVFTSGSFDELRKVIDAEFPLRHDALRSPLTYGTAGFRTNGALLPPVAARVSMIAALRSVYCQAKRAAEGQTAPCMIGIMVTASHNPYVDNGFKIIDVDGGMLAPSWEEWCTRAANATSGSDLQAVMMDCVAHDPTAFRAEVFTRCVVHFSRDTRPSGEGIVNAGLTTLRVLQNTTADSRLPISTPYMHYIVARANEVPAPLDAQASSYYDSLLAGFEEMLSFARGGEHAASREGATPQKLVVDCANGIGALAMAELAAAAKLRRDSDVFSTSFETALVDCNTRDETFLNSQCGADFAKLHATPSAAMCAWPGTCASSADAAGTHFYSLDGDADRLVAFVYDAARSPSWVLLDGDRIAILYAMLLHKWLGEEQMRSLDVAVVQTAYANGASTQFLEEQLHMKVYTAATGVKNLHPVAHARDVGVYFEANGHGTVLISEKVAARTAGTEPEKNAPLAAMRRVLSQCCGDAVADLLMCEVALAALGMSFQEWAALYVDRPCKQTKVTVAHPRRITNTPDERRALSPAGMQEQIDAAVTSALSQCEAARAFVRPSGTEPVVRVYAEASDPHVCESLSAEVMAIVKNHCS</sequence>
<feature type="domain" description="Phosphoacetylglucosamine mutase AMG1" evidence="16">
    <location>
        <begin position="365"/>
        <end position="495"/>
    </location>
</feature>
<dbReference type="SUPFAM" id="SSF53738">
    <property type="entry name" value="Phosphoglucomutase, first 3 domains"/>
    <property type="match status" value="2"/>
</dbReference>
<evidence type="ECO:0000256" key="7">
    <source>
        <dbReference type="ARBA" id="ARBA00023235"/>
    </source>
</evidence>
<dbReference type="Gene3D" id="3.40.120.10">
    <property type="entry name" value="Alpha-D-Glucose-1,6-Bisphosphate, subunit A, domain 3"/>
    <property type="match status" value="2"/>
</dbReference>
<dbReference type="EC" id="5.4.2.3" evidence="4 10"/>
<keyword evidence="7 10" id="KW-0413">Isomerase</keyword>
<dbReference type="Pfam" id="PF00408">
    <property type="entry name" value="PGM_PMM_IV"/>
    <property type="match status" value="1"/>
</dbReference>
<comment type="similarity">
    <text evidence="3 10">Belongs to the phosphohexose mutase family.</text>
</comment>
<comment type="caution">
    <text evidence="17">The sequence shown here is derived from an EMBL/GenBank/DDBJ whole genome shotgun (WGS) entry which is preliminary data.</text>
</comment>
<evidence type="ECO:0000256" key="13">
    <source>
        <dbReference type="PIRSR" id="PIRSR016408-3"/>
    </source>
</evidence>
<evidence type="ECO:0000256" key="4">
    <source>
        <dbReference type="ARBA" id="ARBA00012731"/>
    </source>
</evidence>
<dbReference type="GO" id="GO:0006048">
    <property type="term" value="P:UDP-N-acetylglucosamine biosynthetic process"/>
    <property type="evidence" value="ECO:0007669"/>
    <property type="project" value="UniProtKB-UniRule"/>
</dbReference>
<organism evidence="17 18">
    <name type="scientific">Novymonas esmeraldas</name>
    <dbReference type="NCBI Taxonomy" id="1808958"/>
    <lineage>
        <taxon>Eukaryota</taxon>
        <taxon>Discoba</taxon>
        <taxon>Euglenozoa</taxon>
        <taxon>Kinetoplastea</taxon>
        <taxon>Metakinetoplastina</taxon>
        <taxon>Trypanosomatida</taxon>
        <taxon>Trypanosomatidae</taxon>
        <taxon>Novymonas</taxon>
    </lineage>
</organism>
<dbReference type="InterPro" id="IPR005844">
    <property type="entry name" value="A-D-PHexomutase_a/b/a-I"/>
</dbReference>
<feature type="binding site" evidence="12">
    <location>
        <begin position="439"/>
        <end position="441"/>
    </location>
    <ligand>
        <name>substrate</name>
    </ligand>
</feature>
<name>A0AAW0F7U3_9TRYP</name>
<gene>
    <name evidence="17" type="ORF">NESM_000241400</name>
</gene>
<dbReference type="PIRSF" id="PIRSF016408">
    <property type="entry name" value="PAGM"/>
    <property type="match status" value="1"/>
</dbReference>
<feature type="active site" description="Phosphoserine intermediate" evidence="11">
    <location>
        <position position="96"/>
    </location>
</feature>
<evidence type="ECO:0000256" key="1">
    <source>
        <dbReference type="ARBA" id="ARBA00000558"/>
    </source>
</evidence>
<dbReference type="InterPro" id="IPR036900">
    <property type="entry name" value="A-D-PHexomutase_C_sf"/>
</dbReference>
<dbReference type="InterPro" id="IPR016055">
    <property type="entry name" value="A-D-PHexomutase_a/b/a-I/II/III"/>
</dbReference>
<evidence type="ECO:0000259" key="14">
    <source>
        <dbReference type="Pfam" id="PF00408"/>
    </source>
</evidence>
<evidence type="ECO:0000256" key="5">
    <source>
        <dbReference type="ARBA" id="ARBA00022723"/>
    </source>
</evidence>
<evidence type="ECO:0000256" key="6">
    <source>
        <dbReference type="ARBA" id="ARBA00022842"/>
    </source>
</evidence>
<feature type="domain" description="Alpha-D-phosphohexomutase C-terminal" evidence="14">
    <location>
        <begin position="557"/>
        <end position="590"/>
    </location>
</feature>
<feature type="binding site" evidence="12">
    <location>
        <begin position="562"/>
        <end position="566"/>
    </location>
    <ligand>
        <name>substrate</name>
    </ligand>
</feature>
<evidence type="ECO:0000313" key="18">
    <source>
        <dbReference type="Proteomes" id="UP001430356"/>
    </source>
</evidence>
<comment type="pathway">
    <text evidence="2 10">Nucleotide-sugar biosynthesis; UDP-N-acetyl-alpha-D-glucosamine biosynthesis; N-acetyl-alpha-D-glucosamine 1-phosphate from alpha-D-glucosamine 6-phosphate (route I): step 2/2.</text>
</comment>
<dbReference type="AlphaFoldDB" id="A0AAW0F7U3"/>
<reference evidence="17 18" key="1">
    <citation type="journal article" date="2021" name="MBio">
        <title>A New Model Trypanosomatid, Novymonas esmeraldas: Genomic Perception of Its 'Candidatus Pandoraea novymonadis' Endosymbiont.</title>
        <authorList>
            <person name="Zakharova A."/>
            <person name="Saura A."/>
            <person name="Butenko A."/>
            <person name="Podesvova L."/>
            <person name="Warmusova S."/>
            <person name="Kostygov A.Y."/>
            <person name="Nenarokova A."/>
            <person name="Lukes J."/>
            <person name="Opperdoes F.R."/>
            <person name="Yurchenko V."/>
        </authorList>
    </citation>
    <scope>NUCLEOTIDE SEQUENCE [LARGE SCALE GENOMIC DNA]</scope>
    <source>
        <strain evidence="17 18">E262AT.01</strain>
    </source>
</reference>
<comment type="cofactor">
    <cofactor evidence="10 13">
        <name>Mg(2+)</name>
        <dbReference type="ChEBI" id="CHEBI:18420"/>
    </cofactor>
    <text evidence="10 13">Binds 1 Mg(2+) ion per subunit.</text>
</comment>
<dbReference type="Pfam" id="PF21404">
    <property type="entry name" value="AMG1_III"/>
    <property type="match status" value="1"/>
</dbReference>
<dbReference type="PANTHER" id="PTHR45955:SF1">
    <property type="entry name" value="PHOSPHOACETYLGLUCOSAMINE MUTASE"/>
    <property type="match status" value="1"/>
</dbReference>
<protein>
    <recommendedName>
        <fullName evidence="4 10">Phosphoacetylglucosamine mutase</fullName>
        <shortName evidence="10">PAGM</shortName>
        <ecNumber evidence="4 10">5.4.2.3</ecNumber>
    </recommendedName>
    <alternativeName>
        <fullName evidence="9 10">Acetylglucosamine phosphomutase</fullName>
    </alternativeName>
    <alternativeName>
        <fullName evidence="8 10">N-acetylglucosamine-phosphate mutase</fullName>
    </alternativeName>
</protein>
<accession>A0AAW0F7U3</accession>
<dbReference type="SUPFAM" id="SSF55957">
    <property type="entry name" value="Phosphoglucomutase, C-terminal domain"/>
    <property type="match status" value="1"/>
</dbReference>
<dbReference type="InterPro" id="IPR005843">
    <property type="entry name" value="A-D-PHexomutase_C"/>
</dbReference>
<dbReference type="GO" id="GO:0000287">
    <property type="term" value="F:magnesium ion binding"/>
    <property type="evidence" value="ECO:0007669"/>
    <property type="project" value="InterPro"/>
</dbReference>
<feature type="domain" description="Alpha-D-phosphohexomutase alpha/beta/alpha" evidence="15">
    <location>
        <begin position="87"/>
        <end position="127"/>
    </location>
</feature>
<dbReference type="Pfam" id="PF02878">
    <property type="entry name" value="PGM_PMM_I"/>
    <property type="match status" value="1"/>
</dbReference>
<keyword evidence="6 10" id="KW-0460">Magnesium</keyword>
<dbReference type="FunFam" id="3.40.120.10:FF:000051">
    <property type="entry name" value="Phosphoacetylglucosamine mutase"/>
    <property type="match status" value="1"/>
</dbReference>
<comment type="catalytic activity">
    <reaction evidence="1 10">
        <text>N-acetyl-alpha-D-glucosamine 1-phosphate = N-acetyl-D-glucosamine 6-phosphate</text>
        <dbReference type="Rhea" id="RHEA:23804"/>
        <dbReference type="ChEBI" id="CHEBI:57513"/>
        <dbReference type="ChEBI" id="CHEBI:57776"/>
        <dbReference type="EC" id="5.4.2.3"/>
    </reaction>
</comment>
<feature type="binding site" evidence="12">
    <location>
        <position position="571"/>
    </location>
    <ligand>
        <name>substrate</name>
    </ligand>
</feature>
<evidence type="ECO:0000313" key="17">
    <source>
        <dbReference type="EMBL" id="KAK7201754.1"/>
    </source>
</evidence>
<evidence type="ECO:0000256" key="8">
    <source>
        <dbReference type="ARBA" id="ARBA00031926"/>
    </source>
</evidence>
<dbReference type="PANTHER" id="PTHR45955">
    <property type="entry name" value="PHOSPHOACETYLGLUCOSAMINE MUTASE"/>
    <property type="match status" value="1"/>
</dbReference>
<evidence type="ECO:0000256" key="3">
    <source>
        <dbReference type="ARBA" id="ARBA00010231"/>
    </source>
</evidence>
<evidence type="ECO:0000256" key="12">
    <source>
        <dbReference type="PIRSR" id="PIRSR016408-2"/>
    </source>
</evidence>
<evidence type="ECO:0000259" key="16">
    <source>
        <dbReference type="Pfam" id="PF21404"/>
    </source>
</evidence>
<feature type="binding site" evidence="13">
    <location>
        <position position="342"/>
    </location>
    <ligand>
        <name>Mg(2+)</name>
        <dbReference type="ChEBI" id="CHEBI:18420"/>
    </ligand>
</feature>
<evidence type="ECO:0000256" key="11">
    <source>
        <dbReference type="PIRSR" id="PIRSR016408-1"/>
    </source>
</evidence>
<dbReference type="InterPro" id="IPR016657">
    <property type="entry name" value="PAGM"/>
</dbReference>